<organism evidence="1 2">
    <name type="scientific">Allokutzneria oryzae</name>
    <dbReference type="NCBI Taxonomy" id="1378989"/>
    <lineage>
        <taxon>Bacteria</taxon>
        <taxon>Bacillati</taxon>
        <taxon>Actinomycetota</taxon>
        <taxon>Actinomycetes</taxon>
        <taxon>Pseudonocardiales</taxon>
        <taxon>Pseudonocardiaceae</taxon>
        <taxon>Allokutzneria</taxon>
    </lineage>
</organism>
<gene>
    <name evidence="1" type="ORF">ACFFQA_31200</name>
</gene>
<name>A0ABV6A5N5_9PSEU</name>
<keyword evidence="2" id="KW-1185">Reference proteome</keyword>
<accession>A0ABV6A5N5</accession>
<evidence type="ECO:0000313" key="1">
    <source>
        <dbReference type="EMBL" id="MFB9908426.1"/>
    </source>
</evidence>
<protein>
    <submittedName>
        <fullName evidence="1">Uncharacterized protein</fullName>
    </submittedName>
</protein>
<dbReference type="RefSeq" id="WP_377860133.1">
    <property type="nucleotide sequence ID" value="NZ_JBHLZU010000027.1"/>
</dbReference>
<proteinExistence type="predicted"/>
<evidence type="ECO:0000313" key="2">
    <source>
        <dbReference type="Proteomes" id="UP001589693"/>
    </source>
</evidence>
<dbReference type="EMBL" id="JBHLZU010000027">
    <property type="protein sequence ID" value="MFB9908426.1"/>
    <property type="molecule type" value="Genomic_DNA"/>
</dbReference>
<comment type="caution">
    <text evidence="1">The sequence shown here is derived from an EMBL/GenBank/DDBJ whole genome shotgun (WGS) entry which is preliminary data.</text>
</comment>
<sequence length="65" mass="6806">MIDVVGNGVCLLGEADVPTTPGECEPLLEALQAVLAALDDRIAQLAGRRGHLVALIDDVRARTRG</sequence>
<reference evidence="1 2" key="1">
    <citation type="submission" date="2024-09" db="EMBL/GenBank/DDBJ databases">
        <authorList>
            <person name="Sun Q."/>
            <person name="Mori K."/>
        </authorList>
    </citation>
    <scope>NUCLEOTIDE SEQUENCE [LARGE SCALE GENOMIC DNA]</scope>
    <source>
        <strain evidence="1 2">TBRC 7907</strain>
    </source>
</reference>
<dbReference type="Proteomes" id="UP001589693">
    <property type="component" value="Unassembled WGS sequence"/>
</dbReference>